<reference evidence="13" key="3">
    <citation type="submission" date="2015-06" db="UniProtKB">
        <authorList>
            <consortium name="EnsemblMetazoa"/>
        </authorList>
    </citation>
    <scope>IDENTIFICATION</scope>
</reference>
<reference evidence="14" key="1">
    <citation type="submission" date="2012-12" db="EMBL/GenBank/DDBJ databases">
        <authorList>
            <person name="Hellsten U."/>
            <person name="Grimwood J."/>
            <person name="Chapman J.A."/>
            <person name="Shapiro H."/>
            <person name="Aerts A."/>
            <person name="Otillar R.P."/>
            <person name="Terry A.Y."/>
            <person name="Boore J.L."/>
            <person name="Simakov O."/>
            <person name="Marletaz F."/>
            <person name="Cho S.-J."/>
            <person name="Edsinger-Gonzales E."/>
            <person name="Havlak P."/>
            <person name="Kuo D.-H."/>
            <person name="Larsson T."/>
            <person name="Lv J."/>
            <person name="Arendt D."/>
            <person name="Savage R."/>
            <person name="Osoegawa K."/>
            <person name="de Jong P."/>
            <person name="Lindberg D.R."/>
            <person name="Seaver E.C."/>
            <person name="Weisblat D.A."/>
            <person name="Putnam N.H."/>
            <person name="Grigoriev I.V."/>
            <person name="Rokhsar D.S."/>
        </authorList>
    </citation>
    <scope>NUCLEOTIDE SEQUENCE</scope>
    <source>
        <strain evidence="14">I ESC-2004</strain>
    </source>
</reference>
<evidence type="ECO:0000256" key="10">
    <source>
        <dbReference type="PROSITE-ProRule" id="PRU00042"/>
    </source>
</evidence>
<dbReference type="PANTHER" id="PTHR24379:SF121">
    <property type="entry name" value="C2H2-TYPE DOMAIN-CONTAINING PROTEIN"/>
    <property type="match status" value="1"/>
</dbReference>
<evidence type="ECO:0000313" key="14">
    <source>
        <dbReference type="Proteomes" id="UP000014760"/>
    </source>
</evidence>
<name>R7UA42_CAPTE</name>
<dbReference type="EnsemblMetazoa" id="CapteT180624">
    <property type="protein sequence ID" value="CapteP180624"/>
    <property type="gene ID" value="CapteG180624"/>
</dbReference>
<feature type="domain" description="C2H2-type" evidence="11">
    <location>
        <begin position="327"/>
        <end position="355"/>
    </location>
</feature>
<reference evidence="12 14" key="2">
    <citation type="journal article" date="2013" name="Nature">
        <title>Insights into bilaterian evolution from three spiralian genomes.</title>
        <authorList>
            <person name="Simakov O."/>
            <person name="Marletaz F."/>
            <person name="Cho S.J."/>
            <person name="Edsinger-Gonzales E."/>
            <person name="Havlak P."/>
            <person name="Hellsten U."/>
            <person name="Kuo D.H."/>
            <person name="Larsson T."/>
            <person name="Lv J."/>
            <person name="Arendt D."/>
            <person name="Savage R."/>
            <person name="Osoegawa K."/>
            <person name="de Jong P."/>
            <person name="Grimwood J."/>
            <person name="Chapman J.A."/>
            <person name="Shapiro H."/>
            <person name="Aerts A."/>
            <person name="Otillar R.P."/>
            <person name="Terry A.Y."/>
            <person name="Boore J.L."/>
            <person name="Grigoriev I.V."/>
            <person name="Lindberg D.R."/>
            <person name="Seaver E.C."/>
            <person name="Weisblat D.A."/>
            <person name="Putnam N.H."/>
            <person name="Rokhsar D.S."/>
        </authorList>
    </citation>
    <scope>NUCLEOTIDE SEQUENCE</scope>
    <source>
        <strain evidence="12 14">I ESC-2004</strain>
    </source>
</reference>
<dbReference type="OrthoDB" id="2687452at2759"/>
<keyword evidence="5" id="KW-0862">Zinc</keyword>
<dbReference type="AlphaFoldDB" id="R7UA42"/>
<keyword evidence="7" id="KW-0238">DNA-binding</keyword>
<proteinExistence type="predicted"/>
<gene>
    <name evidence="12" type="ORF">CAPTEDRAFT_180624</name>
</gene>
<dbReference type="GO" id="GO:0005634">
    <property type="term" value="C:nucleus"/>
    <property type="evidence" value="ECO:0007669"/>
    <property type="project" value="UniProtKB-SubCell"/>
</dbReference>
<keyword evidence="4 10" id="KW-0863">Zinc-finger</keyword>
<keyword evidence="8" id="KW-0804">Transcription</keyword>
<evidence type="ECO:0000256" key="6">
    <source>
        <dbReference type="ARBA" id="ARBA00023015"/>
    </source>
</evidence>
<dbReference type="InterPro" id="IPR036236">
    <property type="entry name" value="Znf_C2H2_sf"/>
</dbReference>
<dbReference type="FunFam" id="3.30.160.60:FF:000646">
    <property type="entry name" value="Myeloid zinc finger 1"/>
    <property type="match status" value="1"/>
</dbReference>
<dbReference type="STRING" id="283909.R7UA42"/>
<keyword evidence="3" id="KW-0677">Repeat</keyword>
<feature type="domain" description="C2H2-type" evidence="11">
    <location>
        <begin position="98"/>
        <end position="121"/>
    </location>
</feature>
<feature type="domain" description="C2H2-type" evidence="11">
    <location>
        <begin position="126"/>
        <end position="149"/>
    </location>
</feature>
<sequence>MCDEFFTSEVKFIIHYLKNHADSDVVRKAFRCASLPSDGTYECEECGRHCSNWTAYASHRRCHGPDRIFECEKCGFIAKKQGVFNQHMRDKHAPTVSLQCKVCDKEYQSKGSLRTHMRMSHESGVVTCNLCLRKFNHARYLESHIRRFHQQEKNYCGHTFINKSQLTQHENSHTGNKPFKCDVCPKAFFRSSLRKIAKHKKVHSDVKPHRCQLCGKGFKFPYKLTAHMTIHTKEGRHRCPHCLKVFTAYSTLRKHNCKVEGPKKIQCPQCTTKFRNHILLNQHIKQKHLKAYMRMCTHCGKEMQATAYKEHYRVFHGPEAETERRNFICQKCGRLSRTKRAHDRHMETAHTEENPEEEEIARTLVVNENQQSSCRLCGFGAKYAKTVVRHIVQVHAERRYSCELCGAAFAREKFLQRHVDIFHRKLERCSCDQCGRSFQSKQHLKGHVQRMHQPRFQHSCYICGKGFHQKDALEQHL</sequence>
<evidence type="ECO:0000259" key="11">
    <source>
        <dbReference type="PROSITE" id="PS50157"/>
    </source>
</evidence>
<evidence type="ECO:0000256" key="5">
    <source>
        <dbReference type="ARBA" id="ARBA00022833"/>
    </source>
</evidence>
<evidence type="ECO:0000313" key="12">
    <source>
        <dbReference type="EMBL" id="ELU03235.1"/>
    </source>
</evidence>
<feature type="domain" description="C2H2-type" evidence="11">
    <location>
        <begin position="429"/>
        <end position="452"/>
    </location>
</feature>
<feature type="domain" description="C2H2-type" evidence="11">
    <location>
        <begin position="41"/>
        <end position="68"/>
    </location>
</feature>
<dbReference type="PANTHER" id="PTHR24379">
    <property type="entry name" value="KRAB AND ZINC FINGER DOMAIN-CONTAINING"/>
    <property type="match status" value="1"/>
</dbReference>
<evidence type="ECO:0000256" key="7">
    <source>
        <dbReference type="ARBA" id="ARBA00023125"/>
    </source>
</evidence>
<evidence type="ECO:0000313" key="13">
    <source>
        <dbReference type="EnsemblMetazoa" id="CapteP180624"/>
    </source>
</evidence>
<dbReference type="OMA" id="PNLMRHI"/>
<organism evidence="12">
    <name type="scientific">Capitella teleta</name>
    <name type="common">Polychaete worm</name>
    <dbReference type="NCBI Taxonomy" id="283909"/>
    <lineage>
        <taxon>Eukaryota</taxon>
        <taxon>Metazoa</taxon>
        <taxon>Spiralia</taxon>
        <taxon>Lophotrochozoa</taxon>
        <taxon>Annelida</taxon>
        <taxon>Polychaeta</taxon>
        <taxon>Sedentaria</taxon>
        <taxon>Scolecida</taxon>
        <taxon>Capitellidae</taxon>
        <taxon>Capitella</taxon>
    </lineage>
</organism>
<dbReference type="PROSITE" id="PS50157">
    <property type="entry name" value="ZINC_FINGER_C2H2_2"/>
    <property type="match status" value="10"/>
</dbReference>
<dbReference type="Pfam" id="PF00096">
    <property type="entry name" value="zf-C2H2"/>
    <property type="match status" value="3"/>
</dbReference>
<dbReference type="GO" id="GO:0000981">
    <property type="term" value="F:DNA-binding transcription factor activity, RNA polymerase II-specific"/>
    <property type="evidence" value="ECO:0007669"/>
    <property type="project" value="TreeGrafter"/>
</dbReference>
<dbReference type="EMBL" id="KB303371">
    <property type="protein sequence ID" value="ELU03235.1"/>
    <property type="molecule type" value="Genomic_DNA"/>
</dbReference>
<evidence type="ECO:0000256" key="8">
    <source>
        <dbReference type="ARBA" id="ARBA00023163"/>
    </source>
</evidence>
<protein>
    <recommendedName>
        <fullName evidence="11">C2H2-type domain-containing protein</fullName>
    </recommendedName>
</protein>
<dbReference type="GO" id="GO:0000977">
    <property type="term" value="F:RNA polymerase II transcription regulatory region sequence-specific DNA binding"/>
    <property type="evidence" value="ECO:0007669"/>
    <property type="project" value="TreeGrafter"/>
</dbReference>
<evidence type="ECO:0000256" key="1">
    <source>
        <dbReference type="ARBA" id="ARBA00004123"/>
    </source>
</evidence>
<dbReference type="InterPro" id="IPR013087">
    <property type="entry name" value="Znf_C2H2_type"/>
</dbReference>
<evidence type="ECO:0000256" key="4">
    <source>
        <dbReference type="ARBA" id="ARBA00022771"/>
    </source>
</evidence>
<feature type="domain" description="C2H2-type" evidence="11">
    <location>
        <begin position="149"/>
        <end position="178"/>
    </location>
</feature>
<keyword evidence="2" id="KW-0479">Metal-binding</keyword>
<dbReference type="Proteomes" id="UP000014760">
    <property type="component" value="Unassembled WGS sequence"/>
</dbReference>
<dbReference type="Gene3D" id="3.30.160.60">
    <property type="entry name" value="Classic Zinc Finger"/>
    <property type="match status" value="9"/>
</dbReference>
<keyword evidence="9" id="KW-0539">Nucleus</keyword>
<evidence type="ECO:0000256" key="3">
    <source>
        <dbReference type="ARBA" id="ARBA00022737"/>
    </source>
</evidence>
<feature type="domain" description="C2H2-type" evidence="11">
    <location>
        <begin position="179"/>
        <end position="208"/>
    </location>
</feature>
<dbReference type="SUPFAM" id="SSF57667">
    <property type="entry name" value="beta-beta-alpha zinc fingers"/>
    <property type="match status" value="7"/>
</dbReference>
<dbReference type="EMBL" id="AMQN01008542">
    <property type="status" value="NOT_ANNOTATED_CDS"/>
    <property type="molecule type" value="Genomic_DNA"/>
</dbReference>
<feature type="domain" description="C2H2-type" evidence="11">
    <location>
        <begin position="209"/>
        <end position="236"/>
    </location>
</feature>
<dbReference type="GO" id="GO:0008270">
    <property type="term" value="F:zinc ion binding"/>
    <property type="evidence" value="ECO:0007669"/>
    <property type="project" value="UniProtKB-KW"/>
</dbReference>
<feature type="domain" description="C2H2-type" evidence="11">
    <location>
        <begin position="458"/>
        <end position="477"/>
    </location>
</feature>
<dbReference type="Pfam" id="PF12874">
    <property type="entry name" value="zf-met"/>
    <property type="match status" value="1"/>
</dbReference>
<accession>R7UA42</accession>
<dbReference type="PROSITE" id="PS00028">
    <property type="entry name" value="ZINC_FINGER_C2H2_1"/>
    <property type="match status" value="7"/>
</dbReference>
<feature type="domain" description="C2H2-type" evidence="11">
    <location>
        <begin position="400"/>
        <end position="428"/>
    </location>
</feature>
<evidence type="ECO:0000256" key="9">
    <source>
        <dbReference type="ARBA" id="ARBA00023242"/>
    </source>
</evidence>
<dbReference type="HOGENOM" id="CLU_002678_44_18_1"/>
<evidence type="ECO:0000256" key="2">
    <source>
        <dbReference type="ARBA" id="ARBA00022723"/>
    </source>
</evidence>
<keyword evidence="6" id="KW-0805">Transcription regulation</keyword>
<dbReference type="SMART" id="SM00355">
    <property type="entry name" value="ZnF_C2H2"/>
    <property type="match status" value="16"/>
</dbReference>
<keyword evidence="14" id="KW-1185">Reference proteome</keyword>
<comment type="subcellular location">
    <subcellularLocation>
        <location evidence="1">Nucleus</location>
    </subcellularLocation>
</comment>